<feature type="region of interest" description="Disordered" evidence="1">
    <location>
        <begin position="18"/>
        <end position="147"/>
    </location>
</feature>
<feature type="compositionally biased region" description="Basic and acidic residues" evidence="1">
    <location>
        <begin position="75"/>
        <end position="147"/>
    </location>
</feature>
<feature type="signal peptide" evidence="2">
    <location>
        <begin position="1"/>
        <end position="20"/>
    </location>
</feature>
<accession>A0A7G7W3P3</accession>
<evidence type="ECO:0000256" key="1">
    <source>
        <dbReference type="SAM" id="MobiDB-lite"/>
    </source>
</evidence>
<keyword evidence="4" id="KW-1185">Reference proteome</keyword>
<feature type="compositionally biased region" description="Basic and acidic residues" evidence="1">
    <location>
        <begin position="31"/>
        <end position="42"/>
    </location>
</feature>
<evidence type="ECO:0000313" key="4">
    <source>
        <dbReference type="Proteomes" id="UP000515489"/>
    </source>
</evidence>
<gene>
    <name evidence="3" type="ORF">H4317_12425</name>
</gene>
<dbReference type="KEGG" id="hsk:H4317_12425"/>
<feature type="compositionally biased region" description="Basic and acidic residues" evidence="1">
    <location>
        <begin position="52"/>
        <end position="64"/>
    </location>
</feature>
<dbReference type="Proteomes" id="UP000515489">
    <property type="component" value="Chromosome"/>
</dbReference>
<dbReference type="EMBL" id="CP060202">
    <property type="protein sequence ID" value="QNH60986.1"/>
    <property type="molecule type" value="Genomic_DNA"/>
</dbReference>
<feature type="chain" id="PRO_5028868783" evidence="2">
    <location>
        <begin position="21"/>
        <end position="147"/>
    </location>
</feature>
<name>A0A7G7W3P3_9BACT</name>
<organism evidence="3 4">
    <name type="scientific">Hymenobacter sediminicola</name>
    <dbReference type="NCBI Taxonomy" id="2761579"/>
    <lineage>
        <taxon>Bacteria</taxon>
        <taxon>Pseudomonadati</taxon>
        <taxon>Bacteroidota</taxon>
        <taxon>Cytophagia</taxon>
        <taxon>Cytophagales</taxon>
        <taxon>Hymenobacteraceae</taxon>
        <taxon>Hymenobacter</taxon>
    </lineage>
</organism>
<protein>
    <submittedName>
        <fullName evidence="3">Uncharacterized protein</fullName>
    </submittedName>
</protein>
<evidence type="ECO:0000313" key="3">
    <source>
        <dbReference type="EMBL" id="QNH60986.1"/>
    </source>
</evidence>
<proteinExistence type="predicted"/>
<sequence>MKNALLSLATALLLTTAATAAPHQASPGQDIARRDDRKDKDFNYGYDKKHKVTAEEKARWEAAHKTGQQPANRPAADKNRQLTAEEKARWEARKNASKADKKGDRKDGKDFNYGYEKNHKVTAEEKARWDEAHKNERRDGNRNDDRR</sequence>
<dbReference type="RefSeq" id="WP_185886917.1">
    <property type="nucleotide sequence ID" value="NZ_CP060202.1"/>
</dbReference>
<keyword evidence="2" id="KW-0732">Signal</keyword>
<dbReference type="AlphaFoldDB" id="A0A7G7W3P3"/>
<reference evidence="3 4" key="1">
    <citation type="submission" date="2020-08" db="EMBL/GenBank/DDBJ databases">
        <title>Hymenobacter sp. S2-20-2 genome sequencing.</title>
        <authorList>
            <person name="Jin L."/>
        </authorList>
    </citation>
    <scope>NUCLEOTIDE SEQUENCE [LARGE SCALE GENOMIC DNA]</scope>
    <source>
        <strain evidence="3 4">S2-20-2</strain>
    </source>
</reference>
<evidence type="ECO:0000256" key="2">
    <source>
        <dbReference type="SAM" id="SignalP"/>
    </source>
</evidence>